<sequence>RTLSILPATAVLLTGHCQCCLPLESCLEDTVNTACHCNPAYRTLSILPVTAILLTVHCQYYLSLQSC</sequence>
<keyword evidence="3" id="KW-1185">Reference proteome</keyword>
<accession>A0AAV7U4M4</accession>
<feature type="chain" id="PRO_5043496490" evidence="1">
    <location>
        <begin position="20"/>
        <end position="67"/>
    </location>
</feature>
<dbReference type="AlphaFoldDB" id="A0AAV7U4M4"/>
<keyword evidence="1" id="KW-0732">Signal</keyword>
<proteinExistence type="predicted"/>
<dbReference type="EMBL" id="JANPWB010000006">
    <property type="protein sequence ID" value="KAJ1182567.1"/>
    <property type="molecule type" value="Genomic_DNA"/>
</dbReference>
<evidence type="ECO:0000256" key="1">
    <source>
        <dbReference type="SAM" id="SignalP"/>
    </source>
</evidence>
<evidence type="ECO:0000313" key="3">
    <source>
        <dbReference type="Proteomes" id="UP001066276"/>
    </source>
</evidence>
<feature type="signal peptide" evidence="1">
    <location>
        <begin position="1"/>
        <end position="19"/>
    </location>
</feature>
<evidence type="ECO:0000313" key="2">
    <source>
        <dbReference type="EMBL" id="KAJ1182567.1"/>
    </source>
</evidence>
<reference evidence="2" key="1">
    <citation type="journal article" date="2022" name="bioRxiv">
        <title>Sequencing and chromosome-scale assembly of the giantPleurodeles waltlgenome.</title>
        <authorList>
            <person name="Brown T."/>
            <person name="Elewa A."/>
            <person name="Iarovenko S."/>
            <person name="Subramanian E."/>
            <person name="Araus A.J."/>
            <person name="Petzold A."/>
            <person name="Susuki M."/>
            <person name="Suzuki K.-i.T."/>
            <person name="Hayashi T."/>
            <person name="Toyoda A."/>
            <person name="Oliveira C."/>
            <person name="Osipova E."/>
            <person name="Leigh N.D."/>
            <person name="Simon A."/>
            <person name="Yun M.H."/>
        </authorList>
    </citation>
    <scope>NUCLEOTIDE SEQUENCE</scope>
    <source>
        <strain evidence="2">20211129_DDA</strain>
        <tissue evidence="2">Liver</tissue>
    </source>
</reference>
<comment type="caution">
    <text evidence="2">The sequence shown here is derived from an EMBL/GenBank/DDBJ whole genome shotgun (WGS) entry which is preliminary data.</text>
</comment>
<feature type="non-terminal residue" evidence="2">
    <location>
        <position position="67"/>
    </location>
</feature>
<gene>
    <name evidence="2" type="ORF">NDU88_007754</name>
</gene>
<protein>
    <submittedName>
        <fullName evidence="2">Uncharacterized protein</fullName>
    </submittedName>
</protein>
<dbReference type="Proteomes" id="UP001066276">
    <property type="component" value="Chromosome 3_2"/>
</dbReference>
<organism evidence="2 3">
    <name type="scientific">Pleurodeles waltl</name>
    <name type="common">Iberian ribbed newt</name>
    <dbReference type="NCBI Taxonomy" id="8319"/>
    <lineage>
        <taxon>Eukaryota</taxon>
        <taxon>Metazoa</taxon>
        <taxon>Chordata</taxon>
        <taxon>Craniata</taxon>
        <taxon>Vertebrata</taxon>
        <taxon>Euteleostomi</taxon>
        <taxon>Amphibia</taxon>
        <taxon>Batrachia</taxon>
        <taxon>Caudata</taxon>
        <taxon>Salamandroidea</taxon>
        <taxon>Salamandridae</taxon>
        <taxon>Pleurodelinae</taxon>
        <taxon>Pleurodeles</taxon>
    </lineage>
</organism>
<feature type="non-terminal residue" evidence="2">
    <location>
        <position position="1"/>
    </location>
</feature>
<name>A0AAV7U4M4_PLEWA</name>